<keyword evidence="2 7" id="KW-0444">Lipid biosynthesis</keyword>
<dbReference type="EC" id="1.2.1.84" evidence="7"/>
<keyword evidence="4" id="KW-0863">Zinc-finger</keyword>
<evidence type="ECO:0000259" key="11">
    <source>
        <dbReference type="Pfam" id="PF07993"/>
    </source>
</evidence>
<keyword evidence="7" id="KW-0521">NADP</keyword>
<evidence type="ECO:0000256" key="6">
    <source>
        <dbReference type="ARBA" id="ARBA00023098"/>
    </source>
</evidence>
<feature type="domain" description="FLYWCH-type" evidence="10">
    <location>
        <begin position="721"/>
        <end position="770"/>
    </location>
</feature>
<dbReference type="InterPro" id="IPR007588">
    <property type="entry name" value="Znf_FLYWCH"/>
</dbReference>
<sequence length="1052" mass="117588">MWGSRAILEGSIDLYIFGINKTILYLAASSGMLEFDAAFDFISKGQRDPSTPPSPVTPVVDDSSSSAATAAAAAAAVATGRIGWPDEHSRAAAAAGARKRGNRHNRNNGGGQQQQQQAAAGNAPNRTNSNNGASGNRSSNPSTSTTTSSGGAAAAAAAEKTPAAADMTTPVMGYVSVKDFYRDRSIFITGGTGFMGKVLVEKLLRSCPGIKNIYLLMRPKRGQDVQQRLQELLNAPLFDKLRQDTPHELLKIVPVAGDVTEPELGISVADQEMLIRCVSVVFHSAATVKFDEALKLSVTINMLGTKRLVQLCHRMHSLEALIHVSTAYCNCDRMDVEEKIYTAPHDPEQIIQCTTWMDDSLVEELTPKLIANRPNTYTFTKALAESMLLREAGSLPVAIVRPSIVLSSFREPVAGWVDNWNGPTGIIAAAGKGFFRTMLCHEDKVADLVPVDIVINLMIVAAWRTAIHRSDTIQVYNCSTGQQNPITWKHFVELAFKYSRLHPTNGAIWYPGGRCRNNASVNRVCVAFQHLVPAYALDFLANLRGSKPIMVRVQARLDKAAKCLEYFSTQQWNFKDENVKQLGLQLSADDRQTFMFDVRQIDWPSYLENYILGIRQFILKESPDTLPAARTHITRYYIDRILPVRSSSKLYVYVNNIGLSKTKLKFDLSTIADCKRNYRTFERKLDEICRNQNFSRMDTDLCAEIRLVPGTRWFRNRKRLIMSNKGGPKLIHMGYMYTLHKRQPTTIRWRCVLRSHPCRGSLITNLECTSPFVRMSHGHPPDYAAAEVARQRYKTFGEPISNLFNPGIIRFFFSRNTCRYRLAIGRLQLKLRIPRRWHFGSDYDYAEEKNAGFVGDSFAARTRNNDIDRLELFNRSNVRSSLCCLEYRSTRTCLSGSTGKLGIIDTARSASRSIVRIYITTPPRQTTDNGSVFINDFCVEGSASHGSRALHTYTTTTMLNADNIRAFVLLYARVLSRAARHRVTVTDLPPPLPSPIKDSGALLLPQRKQFARSSSSHIRTTIRISTFISLGRTIHLRESCRARATGHLYTLL</sequence>
<keyword evidence="7" id="KW-0560">Oxidoreductase</keyword>
<dbReference type="Pfam" id="PF07993">
    <property type="entry name" value="NAD_binding_4"/>
    <property type="match status" value="1"/>
</dbReference>
<keyword evidence="3" id="KW-0479">Metal-binding</keyword>
<name>A0A6H5I2K7_9HYME</name>
<dbReference type="Pfam" id="PF03015">
    <property type="entry name" value="Sterile"/>
    <property type="match status" value="1"/>
</dbReference>
<dbReference type="PANTHER" id="PTHR11011:SF116">
    <property type="entry name" value="FATTY ACYL-COA REDUCTASE CG5065-RELATED"/>
    <property type="match status" value="1"/>
</dbReference>
<evidence type="ECO:0000256" key="4">
    <source>
        <dbReference type="ARBA" id="ARBA00022771"/>
    </source>
</evidence>
<evidence type="ECO:0000256" key="3">
    <source>
        <dbReference type="ARBA" id="ARBA00022723"/>
    </source>
</evidence>
<dbReference type="GO" id="GO:0102965">
    <property type="term" value="F:alcohol-forming long-chain fatty acyl-CoA reductase activity"/>
    <property type="evidence" value="ECO:0007669"/>
    <property type="project" value="UniProtKB-EC"/>
</dbReference>
<comment type="catalytic activity">
    <reaction evidence="7">
        <text>a long-chain fatty acyl-CoA + 2 NADPH + 2 H(+) = a long-chain primary fatty alcohol + 2 NADP(+) + CoA</text>
        <dbReference type="Rhea" id="RHEA:52716"/>
        <dbReference type="ChEBI" id="CHEBI:15378"/>
        <dbReference type="ChEBI" id="CHEBI:57287"/>
        <dbReference type="ChEBI" id="CHEBI:57783"/>
        <dbReference type="ChEBI" id="CHEBI:58349"/>
        <dbReference type="ChEBI" id="CHEBI:77396"/>
        <dbReference type="ChEBI" id="CHEBI:83139"/>
        <dbReference type="EC" id="1.2.1.84"/>
    </reaction>
</comment>
<evidence type="ECO:0000259" key="10">
    <source>
        <dbReference type="Pfam" id="PF04500"/>
    </source>
</evidence>
<dbReference type="AlphaFoldDB" id="A0A6H5I2K7"/>
<dbReference type="InterPro" id="IPR013120">
    <property type="entry name" value="FAR_NAD-bd"/>
</dbReference>
<feature type="region of interest" description="Disordered" evidence="8">
    <location>
        <begin position="87"/>
        <end position="154"/>
    </location>
</feature>
<dbReference type="EMBL" id="CADCXV010000645">
    <property type="protein sequence ID" value="CAB0031477.1"/>
    <property type="molecule type" value="Genomic_DNA"/>
</dbReference>
<evidence type="ECO:0000313" key="13">
    <source>
        <dbReference type="Proteomes" id="UP000479190"/>
    </source>
</evidence>
<organism evidence="12 13">
    <name type="scientific">Trichogramma brassicae</name>
    <dbReference type="NCBI Taxonomy" id="86971"/>
    <lineage>
        <taxon>Eukaryota</taxon>
        <taxon>Metazoa</taxon>
        <taxon>Ecdysozoa</taxon>
        <taxon>Arthropoda</taxon>
        <taxon>Hexapoda</taxon>
        <taxon>Insecta</taxon>
        <taxon>Pterygota</taxon>
        <taxon>Neoptera</taxon>
        <taxon>Endopterygota</taxon>
        <taxon>Hymenoptera</taxon>
        <taxon>Apocrita</taxon>
        <taxon>Proctotrupomorpha</taxon>
        <taxon>Chalcidoidea</taxon>
        <taxon>Trichogrammatidae</taxon>
        <taxon>Trichogramma</taxon>
    </lineage>
</organism>
<evidence type="ECO:0000313" key="12">
    <source>
        <dbReference type="EMBL" id="CAB0031477.1"/>
    </source>
</evidence>
<dbReference type="InterPro" id="IPR033640">
    <property type="entry name" value="FAR_C"/>
</dbReference>
<dbReference type="OrthoDB" id="429813at2759"/>
<protein>
    <recommendedName>
        <fullName evidence="7">Fatty acyl-CoA reductase</fullName>
        <ecNumber evidence="7">1.2.1.84</ecNumber>
    </recommendedName>
</protein>
<dbReference type="FunFam" id="3.40.50.720:FF:000370">
    <property type="entry name" value="Fatty acyl-CoA reductase"/>
    <property type="match status" value="1"/>
</dbReference>
<feature type="domain" description="Thioester reductase (TE)" evidence="11">
    <location>
        <begin position="188"/>
        <end position="458"/>
    </location>
</feature>
<dbReference type="Pfam" id="PF04500">
    <property type="entry name" value="FLYWCH"/>
    <property type="match status" value="1"/>
</dbReference>
<feature type="domain" description="Fatty acyl-CoA reductase C-terminal" evidence="9">
    <location>
        <begin position="530"/>
        <end position="621"/>
    </location>
</feature>
<keyword evidence="5" id="KW-0862">Zinc</keyword>
<dbReference type="GO" id="GO:0035336">
    <property type="term" value="P:long-chain fatty-acyl-CoA metabolic process"/>
    <property type="evidence" value="ECO:0007669"/>
    <property type="project" value="TreeGrafter"/>
</dbReference>
<evidence type="ECO:0000256" key="2">
    <source>
        <dbReference type="ARBA" id="ARBA00022516"/>
    </source>
</evidence>
<evidence type="ECO:0000256" key="1">
    <source>
        <dbReference type="ARBA" id="ARBA00005928"/>
    </source>
</evidence>
<comment type="similarity">
    <text evidence="1 7">Belongs to the fatty acyl-CoA reductase family.</text>
</comment>
<gene>
    <name evidence="12" type="ORF">TBRA_LOCUS3446</name>
</gene>
<dbReference type="GO" id="GO:0080019">
    <property type="term" value="F:alcohol-forming very long-chain fatty acyl-CoA reductase activity"/>
    <property type="evidence" value="ECO:0007669"/>
    <property type="project" value="InterPro"/>
</dbReference>
<evidence type="ECO:0000256" key="7">
    <source>
        <dbReference type="RuleBase" id="RU363097"/>
    </source>
</evidence>
<evidence type="ECO:0000256" key="8">
    <source>
        <dbReference type="SAM" id="MobiDB-lite"/>
    </source>
</evidence>
<keyword evidence="6 7" id="KW-0443">Lipid metabolism</keyword>
<dbReference type="CDD" id="cd09071">
    <property type="entry name" value="FAR_C"/>
    <property type="match status" value="1"/>
</dbReference>
<dbReference type="InterPro" id="IPR026055">
    <property type="entry name" value="FAR"/>
</dbReference>
<dbReference type="GO" id="GO:0005777">
    <property type="term" value="C:peroxisome"/>
    <property type="evidence" value="ECO:0007669"/>
    <property type="project" value="TreeGrafter"/>
</dbReference>
<dbReference type="PANTHER" id="PTHR11011">
    <property type="entry name" value="MALE STERILITY PROTEIN 2-RELATED"/>
    <property type="match status" value="1"/>
</dbReference>
<dbReference type="GO" id="GO:0008270">
    <property type="term" value="F:zinc ion binding"/>
    <property type="evidence" value="ECO:0007669"/>
    <property type="project" value="UniProtKB-KW"/>
</dbReference>
<comment type="function">
    <text evidence="7">Catalyzes the reduction of fatty acyl-CoA to fatty alcohols.</text>
</comment>
<dbReference type="SUPFAM" id="SSF51735">
    <property type="entry name" value="NAD(P)-binding Rossmann-fold domains"/>
    <property type="match status" value="1"/>
</dbReference>
<feature type="compositionally biased region" description="Basic residues" evidence="8">
    <location>
        <begin position="97"/>
        <end position="106"/>
    </location>
</feature>
<dbReference type="InterPro" id="IPR036291">
    <property type="entry name" value="NAD(P)-bd_dom_sf"/>
</dbReference>
<feature type="compositionally biased region" description="Low complexity" evidence="8">
    <location>
        <begin position="113"/>
        <end position="154"/>
    </location>
</feature>
<accession>A0A6H5I2K7</accession>
<proteinExistence type="inferred from homology"/>
<dbReference type="Gene3D" id="2.20.25.240">
    <property type="match status" value="1"/>
</dbReference>
<dbReference type="Proteomes" id="UP000479190">
    <property type="component" value="Unassembled WGS sequence"/>
</dbReference>
<dbReference type="CDD" id="cd05236">
    <property type="entry name" value="FAR-N_SDR_e"/>
    <property type="match status" value="1"/>
</dbReference>
<evidence type="ECO:0000256" key="5">
    <source>
        <dbReference type="ARBA" id="ARBA00022833"/>
    </source>
</evidence>
<dbReference type="Gene3D" id="3.40.50.720">
    <property type="entry name" value="NAD(P)-binding Rossmann-like Domain"/>
    <property type="match status" value="1"/>
</dbReference>
<keyword evidence="13" id="KW-1185">Reference proteome</keyword>
<reference evidence="12 13" key="1">
    <citation type="submission" date="2020-02" db="EMBL/GenBank/DDBJ databases">
        <authorList>
            <person name="Ferguson B K."/>
        </authorList>
    </citation>
    <scope>NUCLEOTIDE SEQUENCE [LARGE SCALE GENOMIC DNA]</scope>
</reference>
<evidence type="ECO:0000259" key="9">
    <source>
        <dbReference type="Pfam" id="PF03015"/>
    </source>
</evidence>